<feature type="domain" description="SnoaL-like" evidence="1">
    <location>
        <begin position="8"/>
        <end position="131"/>
    </location>
</feature>
<proteinExistence type="predicted"/>
<dbReference type="CDD" id="cd00531">
    <property type="entry name" value="NTF2_like"/>
    <property type="match status" value="1"/>
</dbReference>
<accession>A0AB39KRP0</accession>
<evidence type="ECO:0000259" key="1">
    <source>
        <dbReference type="Pfam" id="PF13577"/>
    </source>
</evidence>
<name>A0AB39KRP0_9CAUL</name>
<organism evidence="2">
    <name type="scientific">Caulobacter sp. 73W</name>
    <dbReference type="NCBI Taxonomy" id="3161137"/>
    <lineage>
        <taxon>Bacteria</taxon>
        <taxon>Pseudomonadati</taxon>
        <taxon>Pseudomonadota</taxon>
        <taxon>Alphaproteobacteria</taxon>
        <taxon>Caulobacterales</taxon>
        <taxon>Caulobacteraceae</taxon>
        <taxon>Caulobacter</taxon>
    </lineage>
</organism>
<sequence length="175" mass="19634">MSHAPEIQALLDKQAITEVLHRYCRGADRADIELVAGAYHPDAVEDHGGVYDGPASAYVENMAKILPKAGQMNHLTTNVIIELDGDVARVESYILAFSRMKKDGEKFDTLTLARALDRFERRAGEWKIAKRQIIWEWNHEMPFAETWGRGLMAPDPSVLVRAGKKPNDALYAMEA</sequence>
<gene>
    <name evidence="2" type="ORF">ABOZ73_15455</name>
</gene>
<dbReference type="InterPro" id="IPR032710">
    <property type="entry name" value="NTF2-like_dom_sf"/>
</dbReference>
<dbReference type="Pfam" id="PF13577">
    <property type="entry name" value="SnoaL_4"/>
    <property type="match status" value="1"/>
</dbReference>
<dbReference type="EMBL" id="CP158375">
    <property type="protein sequence ID" value="XDO96161.1"/>
    <property type="molecule type" value="Genomic_DNA"/>
</dbReference>
<reference evidence="2" key="1">
    <citation type="submission" date="2024-06" db="EMBL/GenBank/DDBJ databases">
        <title>Caulobacter inopinatus, sp. nov.</title>
        <authorList>
            <person name="Donachie S.P."/>
        </authorList>
    </citation>
    <scope>NUCLEOTIDE SEQUENCE</scope>
    <source>
        <strain evidence="2">73W</strain>
    </source>
</reference>
<dbReference type="SUPFAM" id="SSF54427">
    <property type="entry name" value="NTF2-like"/>
    <property type="match status" value="1"/>
</dbReference>
<dbReference type="InterPro" id="IPR037401">
    <property type="entry name" value="SnoaL-like"/>
</dbReference>
<protein>
    <submittedName>
        <fullName evidence="2">Nuclear transport factor 2 family protein</fullName>
    </submittedName>
</protein>
<dbReference type="AlphaFoldDB" id="A0AB39KRP0"/>
<dbReference type="RefSeq" id="WP_369059015.1">
    <property type="nucleotide sequence ID" value="NZ_CP158375.1"/>
</dbReference>
<dbReference type="Gene3D" id="3.10.450.50">
    <property type="match status" value="1"/>
</dbReference>
<evidence type="ECO:0000313" key="2">
    <source>
        <dbReference type="EMBL" id="XDO96161.1"/>
    </source>
</evidence>